<organism evidence="3 4">
    <name type="scientific">Larkinella knui</name>
    <dbReference type="NCBI Taxonomy" id="2025310"/>
    <lineage>
        <taxon>Bacteria</taxon>
        <taxon>Pseudomonadati</taxon>
        <taxon>Bacteroidota</taxon>
        <taxon>Cytophagia</taxon>
        <taxon>Cytophagales</taxon>
        <taxon>Spirosomataceae</taxon>
        <taxon>Larkinella</taxon>
    </lineage>
</organism>
<feature type="chain" id="PRO_5018208578" evidence="1">
    <location>
        <begin position="20"/>
        <end position="289"/>
    </location>
</feature>
<dbReference type="OrthoDB" id="9810477at2"/>
<evidence type="ECO:0000256" key="1">
    <source>
        <dbReference type="SAM" id="SignalP"/>
    </source>
</evidence>
<gene>
    <name evidence="3" type="ORF">EHT87_27925</name>
</gene>
<sequence>MHPILVSIFSLFWVALSLALSPVHQKNTQTATPPKSVHVGQGEVARWAGNCKRCSFEKRAWPAVNGTCYYPIDMEMKPGDYTISRRTTGGKLETARLLVTEKPCRQEDITNFPKQEYITVSPQNLARAAREAAVLRPLIAYQSTVRPAVFDLPVGKPASPLPRGEGNFGACRTINGQARDRHTGQDYPIAAGKPVQSVGNGRVLLATDGFYSGNAVYIDHGNGLISEYFHLKSFTVKANQTVQKGQKIGIVGETGRVTGPHLHFGVRWYGACINPGFLLIDPAELPEVK</sequence>
<dbReference type="InterPro" id="IPR050570">
    <property type="entry name" value="Cell_wall_metabolism_enzyme"/>
</dbReference>
<proteinExistence type="predicted"/>
<evidence type="ECO:0000313" key="3">
    <source>
        <dbReference type="EMBL" id="RRB10974.1"/>
    </source>
</evidence>
<comment type="caution">
    <text evidence="3">The sequence shown here is derived from an EMBL/GenBank/DDBJ whole genome shotgun (WGS) entry which is preliminary data.</text>
</comment>
<evidence type="ECO:0000313" key="4">
    <source>
        <dbReference type="Proteomes" id="UP000274271"/>
    </source>
</evidence>
<dbReference type="Pfam" id="PF01551">
    <property type="entry name" value="Peptidase_M23"/>
    <property type="match status" value="1"/>
</dbReference>
<dbReference type="CDD" id="cd12797">
    <property type="entry name" value="M23_peptidase"/>
    <property type="match status" value="1"/>
</dbReference>
<feature type="domain" description="M23ase beta-sheet core" evidence="2">
    <location>
        <begin position="181"/>
        <end position="275"/>
    </location>
</feature>
<keyword evidence="1" id="KW-0732">Signal</keyword>
<dbReference type="SUPFAM" id="SSF51261">
    <property type="entry name" value="Duplicated hybrid motif"/>
    <property type="match status" value="1"/>
</dbReference>
<evidence type="ECO:0000259" key="2">
    <source>
        <dbReference type="Pfam" id="PF01551"/>
    </source>
</evidence>
<feature type="signal peptide" evidence="1">
    <location>
        <begin position="1"/>
        <end position="19"/>
    </location>
</feature>
<dbReference type="Gene3D" id="2.70.70.10">
    <property type="entry name" value="Glucose Permease (Domain IIA)"/>
    <property type="match status" value="1"/>
</dbReference>
<dbReference type="GO" id="GO:0004222">
    <property type="term" value="F:metalloendopeptidase activity"/>
    <property type="evidence" value="ECO:0007669"/>
    <property type="project" value="TreeGrafter"/>
</dbReference>
<name>A0A3P1CDQ3_9BACT</name>
<reference evidence="3 4" key="1">
    <citation type="submission" date="2018-11" db="EMBL/GenBank/DDBJ databases">
        <authorList>
            <person name="Zhou Z."/>
            <person name="Wang G."/>
        </authorList>
    </citation>
    <scope>NUCLEOTIDE SEQUENCE [LARGE SCALE GENOMIC DNA]</scope>
    <source>
        <strain evidence="3 4">KCTC42998</strain>
    </source>
</reference>
<accession>A0A3P1CDQ3</accession>
<protein>
    <submittedName>
        <fullName evidence="3">M23 family metallopeptidase</fullName>
    </submittedName>
</protein>
<keyword evidence="4" id="KW-1185">Reference proteome</keyword>
<dbReference type="InterPro" id="IPR011055">
    <property type="entry name" value="Dup_hybrid_motif"/>
</dbReference>
<dbReference type="PANTHER" id="PTHR21666:SF270">
    <property type="entry name" value="MUREIN HYDROLASE ACTIVATOR ENVC"/>
    <property type="match status" value="1"/>
</dbReference>
<dbReference type="PANTHER" id="PTHR21666">
    <property type="entry name" value="PEPTIDASE-RELATED"/>
    <property type="match status" value="1"/>
</dbReference>
<dbReference type="Proteomes" id="UP000274271">
    <property type="component" value="Unassembled WGS sequence"/>
</dbReference>
<dbReference type="AlphaFoldDB" id="A0A3P1CDQ3"/>
<dbReference type="EMBL" id="RQJP01000006">
    <property type="protein sequence ID" value="RRB10974.1"/>
    <property type="molecule type" value="Genomic_DNA"/>
</dbReference>
<dbReference type="RefSeq" id="WP_124910065.1">
    <property type="nucleotide sequence ID" value="NZ_RQJP01000006.1"/>
</dbReference>
<dbReference type="InterPro" id="IPR016047">
    <property type="entry name" value="M23ase_b-sheet_dom"/>
</dbReference>